<organism evidence="3 4">
    <name type="scientific">Oligella ureolytica</name>
    <dbReference type="NCBI Taxonomy" id="90244"/>
    <lineage>
        <taxon>Bacteria</taxon>
        <taxon>Pseudomonadati</taxon>
        <taxon>Pseudomonadota</taxon>
        <taxon>Betaproteobacteria</taxon>
        <taxon>Burkholderiales</taxon>
        <taxon>Alcaligenaceae</taxon>
        <taxon>Oligella</taxon>
    </lineage>
</organism>
<dbReference type="RefSeq" id="WP_018575372.1">
    <property type="nucleotide sequence ID" value="NZ_CP065725.1"/>
</dbReference>
<protein>
    <submittedName>
        <fullName evidence="3">Uncharacterized protein</fullName>
    </submittedName>
</protein>
<dbReference type="STRING" id="1122619.GCA_000373745_02190"/>
<accession>A0A378XDW0</accession>
<dbReference type="AlphaFoldDB" id="A0A378XDW0"/>
<dbReference type="EMBL" id="UGSB01000001">
    <property type="protein sequence ID" value="SUA53382.1"/>
    <property type="molecule type" value="Genomic_DNA"/>
</dbReference>
<gene>
    <name evidence="2" type="ORF">I6G29_05410</name>
    <name evidence="3" type="ORF">NCTC11997_01136</name>
</gene>
<dbReference type="EMBL" id="CP065725">
    <property type="protein sequence ID" value="QPT40985.1"/>
    <property type="molecule type" value="Genomic_DNA"/>
</dbReference>
<evidence type="ECO:0000313" key="4">
    <source>
        <dbReference type="Proteomes" id="UP000254603"/>
    </source>
</evidence>
<evidence type="ECO:0000313" key="3">
    <source>
        <dbReference type="EMBL" id="SUA53382.1"/>
    </source>
</evidence>
<feature type="transmembrane region" description="Helical" evidence="1">
    <location>
        <begin position="71"/>
        <end position="93"/>
    </location>
</feature>
<dbReference type="Proteomes" id="UP000594903">
    <property type="component" value="Chromosome"/>
</dbReference>
<evidence type="ECO:0000313" key="2">
    <source>
        <dbReference type="EMBL" id="QPT40985.1"/>
    </source>
</evidence>
<keyword evidence="5" id="KW-1185">Reference proteome</keyword>
<reference evidence="3 4" key="1">
    <citation type="submission" date="2018-06" db="EMBL/GenBank/DDBJ databases">
        <authorList>
            <consortium name="Pathogen Informatics"/>
            <person name="Doyle S."/>
        </authorList>
    </citation>
    <scope>NUCLEOTIDE SEQUENCE [LARGE SCALE GENOMIC DNA]</scope>
    <source>
        <strain evidence="3 4">NCTC11997</strain>
    </source>
</reference>
<keyword evidence="1" id="KW-0472">Membrane</keyword>
<name>A0A378XDW0_9BURK</name>
<keyword evidence="1" id="KW-1133">Transmembrane helix</keyword>
<feature type="transmembrane region" description="Helical" evidence="1">
    <location>
        <begin position="12"/>
        <end position="34"/>
    </location>
</feature>
<feature type="transmembrane region" description="Helical" evidence="1">
    <location>
        <begin position="46"/>
        <end position="65"/>
    </location>
</feature>
<dbReference type="Proteomes" id="UP000254603">
    <property type="component" value="Unassembled WGS sequence"/>
</dbReference>
<reference evidence="2 5" key="2">
    <citation type="submission" date="2020-12" db="EMBL/GenBank/DDBJ databases">
        <title>FDA dAtabase for Regulatory Grade micrObial Sequences (FDA-ARGOS): Supporting development and validation of Infectious Disease Dx tests.</title>
        <authorList>
            <person name="Sproer C."/>
            <person name="Gronow S."/>
            <person name="Severitt S."/>
            <person name="Schroder I."/>
            <person name="Tallon L."/>
            <person name="Sadzewicz L."/>
            <person name="Zhao X."/>
            <person name="Boylan J."/>
            <person name="Ott S."/>
            <person name="Bowen H."/>
            <person name="Vavikolanu K."/>
            <person name="Mehta A."/>
            <person name="Aluvathingal J."/>
            <person name="Nadendla S."/>
            <person name="Lowell S."/>
            <person name="Myers T."/>
            <person name="Yan Y."/>
            <person name="Sichtig H."/>
        </authorList>
    </citation>
    <scope>NUCLEOTIDE SEQUENCE [LARGE SCALE GENOMIC DNA]</scope>
    <source>
        <strain evidence="2 5">FDAARGOS_872</strain>
    </source>
</reference>
<sequence>MIKFREKLPNGWSLGISGISHLFVYLNSRLAFWFSKLLKLRQTESLVYGLNILTFLLIFIELYLINSIAAGIFALFYERFVFILIGTIVLFFLGRASLPYWSEIEDDELD</sequence>
<keyword evidence="1" id="KW-0812">Transmembrane</keyword>
<proteinExistence type="predicted"/>
<evidence type="ECO:0000256" key="1">
    <source>
        <dbReference type="SAM" id="Phobius"/>
    </source>
</evidence>
<evidence type="ECO:0000313" key="5">
    <source>
        <dbReference type="Proteomes" id="UP000594903"/>
    </source>
</evidence>